<keyword evidence="2" id="KW-1133">Transmembrane helix</keyword>
<evidence type="ECO:0000313" key="3">
    <source>
        <dbReference type="EMBL" id="PPK93478.1"/>
    </source>
</evidence>
<evidence type="ECO:0000256" key="2">
    <source>
        <dbReference type="SAM" id="Phobius"/>
    </source>
</evidence>
<name>A0A2S6IGY5_9ACTN</name>
<dbReference type="OrthoDB" id="5189092at2"/>
<evidence type="ECO:0000313" key="4">
    <source>
        <dbReference type="Proteomes" id="UP000239485"/>
    </source>
</evidence>
<dbReference type="Proteomes" id="UP000239485">
    <property type="component" value="Unassembled WGS sequence"/>
</dbReference>
<keyword evidence="4" id="KW-1185">Reference proteome</keyword>
<feature type="compositionally biased region" description="Low complexity" evidence="1">
    <location>
        <begin position="54"/>
        <end position="90"/>
    </location>
</feature>
<keyword evidence="2" id="KW-0812">Transmembrane</keyword>
<accession>A0A2S6IGY5</accession>
<dbReference type="RefSeq" id="WP_146099550.1">
    <property type="nucleotide sequence ID" value="NZ_PTJD01000010.1"/>
</dbReference>
<sequence>MSSVWHPVGPEGTRTYWRRRVVLLAVLTAMIMAVVWLLTRGGDSPTPGPSAFDPAVTAPAPAPSAPSAEPDTATSAAAVSAAATPSTPAADPDRECAASDLTVAVSTDAVSYGPDAKPRFALRVENVSGSPCTVVVGSEVTHFEVRTAAGETVWDSRHCARSTSSDRKVLKPGTAAPSSLTWHGAGSAPECPSGQPRPGAGEYTVVATLGDISSAPKTFAIR</sequence>
<protein>
    <recommendedName>
        <fullName evidence="5">Intracellular proteinase inhibitor BsuPI</fullName>
    </recommendedName>
</protein>
<feature type="region of interest" description="Disordered" evidence="1">
    <location>
        <begin position="47"/>
        <end position="94"/>
    </location>
</feature>
<feature type="region of interest" description="Disordered" evidence="1">
    <location>
        <begin position="165"/>
        <end position="199"/>
    </location>
</feature>
<dbReference type="EMBL" id="PTJD01000010">
    <property type="protein sequence ID" value="PPK93478.1"/>
    <property type="molecule type" value="Genomic_DNA"/>
</dbReference>
<comment type="caution">
    <text evidence="3">The sequence shown here is derived from an EMBL/GenBank/DDBJ whole genome shotgun (WGS) entry which is preliminary data.</text>
</comment>
<dbReference type="AlphaFoldDB" id="A0A2S6IGY5"/>
<reference evidence="3 4" key="1">
    <citation type="submission" date="2018-02" db="EMBL/GenBank/DDBJ databases">
        <title>Genomic Encyclopedia of Archaeal and Bacterial Type Strains, Phase II (KMG-II): from individual species to whole genera.</title>
        <authorList>
            <person name="Goeker M."/>
        </authorList>
    </citation>
    <scope>NUCLEOTIDE SEQUENCE [LARGE SCALE GENOMIC DNA]</scope>
    <source>
        <strain evidence="3 4">DSM 22857</strain>
    </source>
</reference>
<evidence type="ECO:0000256" key="1">
    <source>
        <dbReference type="SAM" id="MobiDB-lite"/>
    </source>
</evidence>
<feature type="transmembrane region" description="Helical" evidence="2">
    <location>
        <begin position="21"/>
        <end position="39"/>
    </location>
</feature>
<evidence type="ECO:0008006" key="5">
    <source>
        <dbReference type="Google" id="ProtNLM"/>
    </source>
</evidence>
<gene>
    <name evidence="3" type="ORF">CLV92_110106</name>
</gene>
<proteinExistence type="predicted"/>
<keyword evidence="2" id="KW-0472">Membrane</keyword>
<organism evidence="3 4">
    <name type="scientific">Kineococcus xinjiangensis</name>
    <dbReference type="NCBI Taxonomy" id="512762"/>
    <lineage>
        <taxon>Bacteria</taxon>
        <taxon>Bacillati</taxon>
        <taxon>Actinomycetota</taxon>
        <taxon>Actinomycetes</taxon>
        <taxon>Kineosporiales</taxon>
        <taxon>Kineosporiaceae</taxon>
        <taxon>Kineococcus</taxon>
    </lineage>
</organism>